<keyword evidence="1" id="KW-0732">Signal</keyword>
<protein>
    <submittedName>
        <fullName evidence="2">Uncharacterized protein</fullName>
    </submittedName>
</protein>
<feature type="chain" id="PRO_5047087927" evidence="1">
    <location>
        <begin position="20"/>
        <end position="161"/>
    </location>
</feature>
<gene>
    <name evidence="2" type="ORF">GCM10010844_29310</name>
</gene>
<name>A0ABQ2FL87_9DEIO</name>
<organism evidence="2 3">
    <name type="scientific">Deinococcus radiotolerans</name>
    <dbReference type="NCBI Taxonomy" id="1309407"/>
    <lineage>
        <taxon>Bacteria</taxon>
        <taxon>Thermotogati</taxon>
        <taxon>Deinococcota</taxon>
        <taxon>Deinococci</taxon>
        <taxon>Deinococcales</taxon>
        <taxon>Deinococcaceae</taxon>
        <taxon>Deinococcus</taxon>
    </lineage>
</organism>
<evidence type="ECO:0000256" key="1">
    <source>
        <dbReference type="SAM" id="SignalP"/>
    </source>
</evidence>
<dbReference type="EMBL" id="BMPE01000009">
    <property type="protein sequence ID" value="GGL08694.1"/>
    <property type="molecule type" value="Genomic_DNA"/>
</dbReference>
<proteinExistence type="predicted"/>
<feature type="signal peptide" evidence="1">
    <location>
        <begin position="1"/>
        <end position="19"/>
    </location>
</feature>
<dbReference type="RefSeq" id="WP_189069733.1">
    <property type="nucleotide sequence ID" value="NZ_BMPE01000009.1"/>
</dbReference>
<keyword evidence="3" id="KW-1185">Reference proteome</keyword>
<reference evidence="3" key="1">
    <citation type="journal article" date="2019" name="Int. J. Syst. Evol. Microbiol.">
        <title>The Global Catalogue of Microorganisms (GCM) 10K type strain sequencing project: providing services to taxonomists for standard genome sequencing and annotation.</title>
        <authorList>
            <consortium name="The Broad Institute Genomics Platform"/>
            <consortium name="The Broad Institute Genome Sequencing Center for Infectious Disease"/>
            <person name="Wu L."/>
            <person name="Ma J."/>
        </authorList>
    </citation>
    <scope>NUCLEOTIDE SEQUENCE [LARGE SCALE GENOMIC DNA]</scope>
    <source>
        <strain evidence="3">JCM 19173</strain>
    </source>
</reference>
<comment type="caution">
    <text evidence="2">The sequence shown here is derived from an EMBL/GenBank/DDBJ whole genome shotgun (WGS) entry which is preliminary data.</text>
</comment>
<sequence length="161" mass="16508">MNKPFILLIGALLLGQGSAQTTKAGTVITNQAAATFQNAAGQTLPTAYSQVVSSTVLPMPGFDTVYRDGQDGATIGNTATGPVPSGYAAQLHPGDELLTAYTLVNMGNTDQTVALTSVTTGSPNSGQTVTYYLDSNGDGLLSAQERAAGPVTQVTLNWNDP</sequence>
<evidence type="ECO:0000313" key="2">
    <source>
        <dbReference type="EMBL" id="GGL08694.1"/>
    </source>
</evidence>
<dbReference type="Proteomes" id="UP000604341">
    <property type="component" value="Unassembled WGS sequence"/>
</dbReference>
<evidence type="ECO:0000313" key="3">
    <source>
        <dbReference type="Proteomes" id="UP000604341"/>
    </source>
</evidence>
<accession>A0ABQ2FL87</accession>